<dbReference type="AlphaFoldDB" id="A0AAD9VHZ9"/>
<name>A0AAD9VHZ9_ACRCE</name>
<accession>A0AAD9VHZ9</accession>
<organism evidence="1 2">
    <name type="scientific">Acropora cervicornis</name>
    <name type="common">Staghorn coral</name>
    <dbReference type="NCBI Taxonomy" id="6130"/>
    <lineage>
        <taxon>Eukaryota</taxon>
        <taxon>Metazoa</taxon>
        <taxon>Cnidaria</taxon>
        <taxon>Anthozoa</taxon>
        <taxon>Hexacorallia</taxon>
        <taxon>Scleractinia</taxon>
        <taxon>Astrocoeniina</taxon>
        <taxon>Acroporidae</taxon>
        <taxon>Acropora</taxon>
    </lineage>
</organism>
<evidence type="ECO:0000313" key="1">
    <source>
        <dbReference type="EMBL" id="KAK2574475.1"/>
    </source>
</evidence>
<dbReference type="EMBL" id="JARQWQ010000001">
    <property type="protein sequence ID" value="KAK2574475.1"/>
    <property type="molecule type" value="Genomic_DNA"/>
</dbReference>
<proteinExistence type="predicted"/>
<comment type="caution">
    <text evidence="1">The sequence shown here is derived from an EMBL/GenBank/DDBJ whole genome shotgun (WGS) entry which is preliminary data.</text>
</comment>
<sequence length="33" mass="4052">MEPRMYTIQQKQKRRLSLTHHHQSTEYVCCFGN</sequence>
<evidence type="ECO:0000313" key="2">
    <source>
        <dbReference type="Proteomes" id="UP001249851"/>
    </source>
</evidence>
<gene>
    <name evidence="1" type="ORF">P5673_000647</name>
</gene>
<reference evidence="1" key="2">
    <citation type="journal article" date="2023" name="Science">
        <title>Genomic signatures of disease resistance in endangered staghorn corals.</title>
        <authorList>
            <person name="Vollmer S.V."/>
            <person name="Selwyn J.D."/>
            <person name="Despard B.A."/>
            <person name="Roesel C.L."/>
        </authorList>
    </citation>
    <scope>NUCLEOTIDE SEQUENCE</scope>
    <source>
        <strain evidence="1">K2</strain>
    </source>
</reference>
<reference evidence="1" key="1">
    <citation type="journal article" date="2023" name="G3 (Bethesda)">
        <title>Whole genome assembly and annotation of the endangered Caribbean coral Acropora cervicornis.</title>
        <authorList>
            <person name="Selwyn J.D."/>
            <person name="Vollmer S.V."/>
        </authorList>
    </citation>
    <scope>NUCLEOTIDE SEQUENCE</scope>
    <source>
        <strain evidence="1">K2</strain>
    </source>
</reference>
<keyword evidence="2" id="KW-1185">Reference proteome</keyword>
<protein>
    <submittedName>
        <fullName evidence="1">Uncharacterized protein</fullName>
    </submittedName>
</protein>
<dbReference type="Proteomes" id="UP001249851">
    <property type="component" value="Unassembled WGS sequence"/>
</dbReference>